<gene>
    <name evidence="4" type="ORF">H9746_01470</name>
</gene>
<evidence type="ECO:0000259" key="3">
    <source>
        <dbReference type="Pfam" id="PF26079"/>
    </source>
</evidence>
<feature type="domain" description="Baseplate J-like central" evidence="2">
    <location>
        <begin position="176"/>
        <end position="254"/>
    </location>
</feature>
<evidence type="ECO:0000313" key="5">
    <source>
        <dbReference type="Proteomes" id="UP000886808"/>
    </source>
</evidence>
<dbReference type="Pfam" id="PF26079">
    <property type="entry name" value="Baseplate_J_C"/>
    <property type="match status" value="1"/>
</dbReference>
<dbReference type="Pfam" id="PF26078">
    <property type="entry name" value="Baseplate_J_M"/>
    <property type="match status" value="1"/>
</dbReference>
<organism evidence="4 5">
    <name type="scientific">Candidatus Butyricicoccus avistercoris</name>
    <dbReference type="NCBI Taxonomy" id="2838518"/>
    <lineage>
        <taxon>Bacteria</taxon>
        <taxon>Bacillati</taxon>
        <taxon>Bacillota</taxon>
        <taxon>Clostridia</taxon>
        <taxon>Eubacteriales</taxon>
        <taxon>Butyricicoccaceae</taxon>
        <taxon>Butyricicoccus</taxon>
    </lineage>
</organism>
<dbReference type="InterPro" id="IPR058531">
    <property type="entry name" value="Baseplate_J_M"/>
</dbReference>
<feature type="domain" description="Baseplate J-like C-terminal" evidence="3">
    <location>
        <begin position="261"/>
        <end position="348"/>
    </location>
</feature>
<proteinExistence type="inferred from homology"/>
<name>A0A9D1PGR6_9FIRM</name>
<reference evidence="4" key="1">
    <citation type="journal article" date="2021" name="PeerJ">
        <title>Extensive microbial diversity within the chicken gut microbiome revealed by metagenomics and culture.</title>
        <authorList>
            <person name="Gilroy R."/>
            <person name="Ravi A."/>
            <person name="Getino M."/>
            <person name="Pursley I."/>
            <person name="Horton D.L."/>
            <person name="Alikhan N.F."/>
            <person name="Baker D."/>
            <person name="Gharbi K."/>
            <person name="Hall N."/>
            <person name="Watson M."/>
            <person name="Adriaenssens E.M."/>
            <person name="Foster-Nyarko E."/>
            <person name="Jarju S."/>
            <person name="Secka A."/>
            <person name="Antonio M."/>
            <person name="Oren A."/>
            <person name="Chaudhuri R.R."/>
            <person name="La Ragione R."/>
            <person name="Hildebrand F."/>
            <person name="Pallen M.J."/>
        </authorList>
    </citation>
    <scope>NUCLEOTIDE SEQUENCE</scope>
    <source>
        <strain evidence="4">CHK193-4272</strain>
    </source>
</reference>
<accession>A0A9D1PGR6</accession>
<comment type="caution">
    <text evidence="4">The sequence shown here is derived from an EMBL/GenBank/DDBJ whole genome shotgun (WGS) entry which is preliminary data.</text>
</comment>
<dbReference type="PANTHER" id="PTHR37829:SF3">
    <property type="entry name" value="PROTEIN JAYE-RELATED"/>
    <property type="match status" value="1"/>
</dbReference>
<dbReference type="EMBL" id="DXIE01000011">
    <property type="protein sequence ID" value="HIV61510.1"/>
    <property type="molecule type" value="Genomic_DNA"/>
</dbReference>
<sequence>MTYEYILGRMLDRVPNTVDKREGSVIYDALAPAAAELTKAYMELDVIMDETFVDTASLQYLMLRCKERGIKIEPETAAVIEGTFTPSTLELSSGTRFNCDDINYVITEKISDGVYRLECETLGVIGNKYSGFLLPVQFVNGLETARISNLLIPGEDADTAEILREKYYNSIDSNVFGGNIADYKQKVKEIQGVGGVKVYPVWNGGGTVKLVIISSDYSIPSDELVSKVQTAIDPETNHGEGLGIAPIGHTVTVEGVTKFQVDIKTNITFSSGWNWETAKSLIENAVKTYFSELSESWEDNTTTIIRIAQIETRILDLDCIIDIADTTLNGQAKNLEISQNTIPELQTIGDLI</sequence>
<dbReference type="PANTHER" id="PTHR37829">
    <property type="entry name" value="PHAGE-LIKE ELEMENT PBSX PROTEIN XKDT"/>
    <property type="match status" value="1"/>
</dbReference>
<protein>
    <submittedName>
        <fullName evidence="4">Baseplate J/gp47 family protein</fullName>
    </submittedName>
</protein>
<dbReference type="Proteomes" id="UP000886808">
    <property type="component" value="Unassembled WGS sequence"/>
</dbReference>
<dbReference type="AlphaFoldDB" id="A0A9D1PGR6"/>
<evidence type="ECO:0000259" key="2">
    <source>
        <dbReference type="Pfam" id="PF26078"/>
    </source>
</evidence>
<evidence type="ECO:0000313" key="4">
    <source>
        <dbReference type="EMBL" id="HIV61510.1"/>
    </source>
</evidence>
<comment type="similarity">
    <text evidence="1">Belongs to the Mu gp47/PBSX XkdT family.</text>
</comment>
<evidence type="ECO:0000256" key="1">
    <source>
        <dbReference type="ARBA" id="ARBA00038087"/>
    </source>
</evidence>
<dbReference type="InterPro" id="IPR052399">
    <property type="entry name" value="Phage_Baseplate_Assmbl_Protein"/>
</dbReference>
<dbReference type="InterPro" id="IPR058530">
    <property type="entry name" value="Baseplate_J-like_C"/>
</dbReference>
<reference evidence="4" key="2">
    <citation type="submission" date="2021-04" db="EMBL/GenBank/DDBJ databases">
        <authorList>
            <person name="Gilroy R."/>
        </authorList>
    </citation>
    <scope>NUCLEOTIDE SEQUENCE</scope>
    <source>
        <strain evidence="4">CHK193-4272</strain>
    </source>
</reference>